<name>A0ACB8QI24_9AGAM</name>
<comment type="caution">
    <text evidence="1">The sequence shown here is derived from an EMBL/GenBank/DDBJ whole genome shotgun (WGS) entry which is preliminary data.</text>
</comment>
<keyword evidence="2" id="KW-1185">Reference proteome</keyword>
<dbReference type="Proteomes" id="UP000814128">
    <property type="component" value="Unassembled WGS sequence"/>
</dbReference>
<organism evidence="1 2">
    <name type="scientific">Vararia minispora EC-137</name>
    <dbReference type="NCBI Taxonomy" id="1314806"/>
    <lineage>
        <taxon>Eukaryota</taxon>
        <taxon>Fungi</taxon>
        <taxon>Dikarya</taxon>
        <taxon>Basidiomycota</taxon>
        <taxon>Agaricomycotina</taxon>
        <taxon>Agaricomycetes</taxon>
        <taxon>Russulales</taxon>
        <taxon>Lachnocladiaceae</taxon>
        <taxon>Vararia</taxon>
    </lineage>
</organism>
<proteinExistence type="predicted"/>
<accession>A0ACB8QI24</accession>
<protein>
    <submittedName>
        <fullName evidence="1">DUF427-domain-containing protein</fullName>
    </submittedName>
</protein>
<evidence type="ECO:0000313" key="2">
    <source>
        <dbReference type="Proteomes" id="UP000814128"/>
    </source>
</evidence>
<dbReference type="EMBL" id="MU273585">
    <property type="protein sequence ID" value="KAI0031292.1"/>
    <property type="molecule type" value="Genomic_DNA"/>
</dbReference>
<evidence type="ECO:0000313" key="1">
    <source>
        <dbReference type="EMBL" id="KAI0031292.1"/>
    </source>
</evidence>
<reference evidence="1" key="2">
    <citation type="journal article" date="2022" name="New Phytol.">
        <title>Evolutionary transition to the ectomycorrhizal habit in the genomes of a hyperdiverse lineage of mushroom-forming fungi.</title>
        <authorList>
            <person name="Looney B."/>
            <person name="Miyauchi S."/>
            <person name="Morin E."/>
            <person name="Drula E."/>
            <person name="Courty P.E."/>
            <person name="Kohler A."/>
            <person name="Kuo A."/>
            <person name="LaButti K."/>
            <person name="Pangilinan J."/>
            <person name="Lipzen A."/>
            <person name="Riley R."/>
            <person name="Andreopoulos W."/>
            <person name="He G."/>
            <person name="Johnson J."/>
            <person name="Nolan M."/>
            <person name="Tritt A."/>
            <person name="Barry K.W."/>
            <person name="Grigoriev I.V."/>
            <person name="Nagy L.G."/>
            <person name="Hibbett D."/>
            <person name="Henrissat B."/>
            <person name="Matheny P.B."/>
            <person name="Labbe J."/>
            <person name="Martin F.M."/>
        </authorList>
    </citation>
    <scope>NUCLEOTIDE SEQUENCE</scope>
    <source>
        <strain evidence="1">EC-137</strain>
    </source>
</reference>
<sequence>MSIPFPYAGYSEKCRKRVRVVYGGHTLVDTRRSRLVWEHVFYPVYYVPLDDVDEIFFEHSGGNAVADTYDIIAGGRRSVNAAQLFKKGDMKGWLKIAPDKVDHWFEEDEEIYLHPKDPYKRVDVLQSSREVSIQVDGVEIARSTKARLMYETGLPVRTYIPKTDVHLEYLEPSDLISACPYKGVANYYNVRLPKGLTMDGLVWWYRNPNAECIDIKGYVAFYDERVDVFVDGVLVPRPRTRFG</sequence>
<reference evidence="1" key="1">
    <citation type="submission" date="2021-02" db="EMBL/GenBank/DDBJ databases">
        <authorList>
            <consortium name="DOE Joint Genome Institute"/>
            <person name="Ahrendt S."/>
            <person name="Looney B.P."/>
            <person name="Miyauchi S."/>
            <person name="Morin E."/>
            <person name="Drula E."/>
            <person name="Courty P.E."/>
            <person name="Chicoki N."/>
            <person name="Fauchery L."/>
            <person name="Kohler A."/>
            <person name="Kuo A."/>
            <person name="Labutti K."/>
            <person name="Pangilinan J."/>
            <person name="Lipzen A."/>
            <person name="Riley R."/>
            <person name="Andreopoulos W."/>
            <person name="He G."/>
            <person name="Johnson J."/>
            <person name="Barry K.W."/>
            <person name="Grigoriev I.V."/>
            <person name="Nagy L."/>
            <person name="Hibbett D."/>
            <person name="Henrissat B."/>
            <person name="Matheny P.B."/>
            <person name="Labbe J."/>
            <person name="Martin F."/>
        </authorList>
    </citation>
    <scope>NUCLEOTIDE SEQUENCE</scope>
    <source>
        <strain evidence="1">EC-137</strain>
    </source>
</reference>
<gene>
    <name evidence="1" type="ORF">K488DRAFT_79130</name>
</gene>